<dbReference type="GeneID" id="54477446"/>
<name>A0A6A6Q6I1_9PEZI</name>
<accession>A0A6A6Q6I1</accession>
<dbReference type="OrthoDB" id="5341924at2759"/>
<dbReference type="AlphaFoldDB" id="A0A6A6Q6I1"/>
<dbReference type="Proteomes" id="UP000799767">
    <property type="component" value="Unassembled WGS sequence"/>
</dbReference>
<gene>
    <name evidence="1" type="ORF">BDY17DRAFT_320404</name>
</gene>
<reference evidence="1" key="1">
    <citation type="journal article" date="2020" name="Stud. Mycol.">
        <title>101 Dothideomycetes genomes: a test case for predicting lifestyles and emergence of pathogens.</title>
        <authorList>
            <person name="Haridas S."/>
            <person name="Albert R."/>
            <person name="Binder M."/>
            <person name="Bloem J."/>
            <person name="Labutti K."/>
            <person name="Salamov A."/>
            <person name="Andreopoulos B."/>
            <person name="Baker S."/>
            <person name="Barry K."/>
            <person name="Bills G."/>
            <person name="Bluhm B."/>
            <person name="Cannon C."/>
            <person name="Castanera R."/>
            <person name="Culley D."/>
            <person name="Daum C."/>
            <person name="Ezra D."/>
            <person name="Gonzalez J."/>
            <person name="Henrissat B."/>
            <person name="Kuo A."/>
            <person name="Liang C."/>
            <person name="Lipzen A."/>
            <person name="Lutzoni F."/>
            <person name="Magnuson J."/>
            <person name="Mondo S."/>
            <person name="Nolan M."/>
            <person name="Ohm R."/>
            <person name="Pangilinan J."/>
            <person name="Park H.-J."/>
            <person name="Ramirez L."/>
            <person name="Alfaro M."/>
            <person name="Sun H."/>
            <person name="Tritt A."/>
            <person name="Yoshinaga Y."/>
            <person name="Zwiers L.-H."/>
            <person name="Turgeon B."/>
            <person name="Goodwin S."/>
            <person name="Spatafora J."/>
            <person name="Crous P."/>
            <person name="Grigoriev I."/>
        </authorList>
    </citation>
    <scope>NUCLEOTIDE SEQUENCE</scope>
    <source>
        <strain evidence="1">CBS 113389</strain>
    </source>
</reference>
<protein>
    <submittedName>
        <fullName evidence="1">Uncharacterized protein</fullName>
    </submittedName>
</protein>
<dbReference type="RefSeq" id="XP_033594461.1">
    <property type="nucleotide sequence ID" value="XM_033736444.1"/>
</dbReference>
<keyword evidence="2" id="KW-1185">Reference proteome</keyword>
<evidence type="ECO:0000313" key="1">
    <source>
        <dbReference type="EMBL" id="KAF2487892.1"/>
    </source>
</evidence>
<proteinExistence type="predicted"/>
<evidence type="ECO:0000313" key="2">
    <source>
        <dbReference type="Proteomes" id="UP000799767"/>
    </source>
</evidence>
<organism evidence="1 2">
    <name type="scientific">Neohortaea acidophila</name>
    <dbReference type="NCBI Taxonomy" id="245834"/>
    <lineage>
        <taxon>Eukaryota</taxon>
        <taxon>Fungi</taxon>
        <taxon>Dikarya</taxon>
        <taxon>Ascomycota</taxon>
        <taxon>Pezizomycotina</taxon>
        <taxon>Dothideomycetes</taxon>
        <taxon>Dothideomycetidae</taxon>
        <taxon>Mycosphaerellales</taxon>
        <taxon>Teratosphaeriaceae</taxon>
        <taxon>Neohortaea</taxon>
    </lineage>
</organism>
<dbReference type="EMBL" id="MU001631">
    <property type="protein sequence ID" value="KAF2487892.1"/>
    <property type="molecule type" value="Genomic_DNA"/>
</dbReference>
<sequence>MRPCLQRRRWQSALQRAFRAATIRPCPLLSPLAPVVRHFPHAGDAATRSCDYSSSTKIWPSTPSTGGVEPHGLASWLRLLNHQLPPPLPGGKQTGHRSTVDSHEIARIILESQKEAAAGEKVDLLFHLGMIENRWQTVIWLVKHLIEEFAPPLSTPPRLESVLCQSTAEASLDDMTADSASALALVSAPRTRQSLDELTGGLVPENLGRDKLLRHDIVGSIWRSLGMMTIACADGEMRPEILEIIAYLHHMEIVPESIYRQRPSSDPTVLQQPPMLNLLSSRILTSLSDAAWRGREKLVADAALASDGQHVSLQPDTPGIVYRKDAAAPRTEVWLELILWACLRGGWIAEGAAILLALHREPGAQEWRPVSWSSLIDAAGHGQGREELEYVSNTGKALKTPDRLQDSSHTVHKTVSSEVVDAYVHALLITVRQGVGERGVPPKDVLRHLTTLRDFLVRSNLGLQSGSWDAVILRYFDAQETIVNQSHNLEILINLSPSLGEELRPQSLENLPAYVLDGSAAALGLFHRALQSRIKHGDIRAATRFIHRLQDLADKNKYRAIVDFFQRASGQQNDFDAPPADTFTSNFPGIEYPMFTLQIPPIILGSLMELVLDARSYSLAQWLVYSDEVDGPLLPPHHYGHPAILPALVRLATETKDGKLLALLTSASSKHAAKDEWTPPGGVLRSLLVSQLNLQRWDAAERTLRHLNESLHTRWSIINLAHVIRVMLIHAADAEHGKEDAQQNLDRAKQILSGMVTGEYGKIGKLRKTVPGPRRGQGAITMLLAILSLQGRGWADYCRGLQHLGGVHTIDLNAEVFNVVLEGIVHAYGSSAGQRLLDLLGPSEGDRLLQMGKRQPKHELGELHMPRFRSASFDRAPRARRALKFPGQFGQPIVIYGGVGCDIMTIRIVLDKALGDLEQRSRSGGKSRDNINSAVSEVTTWASRRLYALQMTAGDVREELHQTLAKYHLGDERAQRSDFVEDYSGALRMESSDSTVPASWTAS</sequence>